<dbReference type="RefSeq" id="WP_150667707.1">
    <property type="nucleotide sequence ID" value="NZ_CABPSB010000002.1"/>
</dbReference>
<dbReference type="OrthoDB" id="8592010at2"/>
<dbReference type="PROSITE" id="PS50927">
    <property type="entry name" value="BULB_LECTIN"/>
    <property type="match status" value="1"/>
</dbReference>
<feature type="domain" description="Bulb-type lectin" evidence="2">
    <location>
        <begin position="433"/>
        <end position="542"/>
    </location>
</feature>
<dbReference type="Proteomes" id="UP000406256">
    <property type="component" value="Unassembled WGS sequence"/>
</dbReference>
<dbReference type="SUPFAM" id="SSF51110">
    <property type="entry name" value="alpha-D-mannose-specific plant lectins"/>
    <property type="match status" value="1"/>
</dbReference>
<feature type="chain" id="PRO_5022661337" description="Bulb-type lectin domain-containing protein" evidence="1">
    <location>
        <begin position="22"/>
        <end position="542"/>
    </location>
</feature>
<keyword evidence="4" id="KW-1185">Reference proteome</keyword>
<dbReference type="AlphaFoldDB" id="A0A5E4SSH1"/>
<dbReference type="EMBL" id="CABPSB010000002">
    <property type="protein sequence ID" value="VVD77793.1"/>
    <property type="molecule type" value="Genomic_DNA"/>
</dbReference>
<accession>A0A5E4SSH1</accession>
<dbReference type="Gene3D" id="3.20.20.80">
    <property type="entry name" value="Glycosidases"/>
    <property type="match status" value="1"/>
</dbReference>
<sequence>MRKRHLPALLLSLLVATAAQAQNPDTSTLNDQVFAAYQGWFHCPGDPGPDSNWFHWSYISQVVPDANMVSVPGYPITTEYPVQSRCAVPGLTVNGQQAYFFTSLSSGTAQTHFRWMREYGIDGAMLQRFLGSLDSYYAERDIVLTNAFQAARDNGRSIMIEYDMSGMFNDTHSQAEEDALFNKITADWTHLVNDLHILDNPGYQKHNGKPVVSLWGIGRPADELWGVKPALARRVIAWFKNTAQTTVIGGVSPFWMELPEWKDTLAMLDVIQPWNVGSYSTEDDLDWQLRNRIKPQLDATRASGQLYMPTVLPASSGRDRANGNRPTIGAHSRGGAFFWHQAYDDRSAGVRTIKIAMFDEVGEGTSLLKLASNASETPSQLQWVNLDQDGLRLPHDWNLRMAHEIGNLFHGVPGYTRTTPTDPGPFDSSIPECGVLKPNQAITGTASVSSCDGHMSLRQESNGTAGLYRDGTLAATIGKPANASGRLLMQGDGNFVSYDTTGKPLWATSTENHAGAYLYVANDGTVRVIYQGEAIWTSPPKP</sequence>
<evidence type="ECO:0000259" key="2">
    <source>
        <dbReference type="PROSITE" id="PS50927"/>
    </source>
</evidence>
<organism evidence="3 4">
    <name type="scientific">Pandoraea anhela</name>
    <dbReference type="NCBI Taxonomy" id="2508295"/>
    <lineage>
        <taxon>Bacteria</taxon>
        <taxon>Pseudomonadati</taxon>
        <taxon>Pseudomonadota</taxon>
        <taxon>Betaproteobacteria</taxon>
        <taxon>Burkholderiales</taxon>
        <taxon>Burkholderiaceae</taxon>
        <taxon>Pandoraea</taxon>
    </lineage>
</organism>
<dbReference type="InterPro" id="IPR036426">
    <property type="entry name" value="Bulb-type_lectin_dom_sf"/>
</dbReference>
<evidence type="ECO:0000313" key="4">
    <source>
        <dbReference type="Proteomes" id="UP000406256"/>
    </source>
</evidence>
<evidence type="ECO:0000256" key="1">
    <source>
        <dbReference type="SAM" id="SignalP"/>
    </source>
</evidence>
<keyword evidence="1" id="KW-0732">Signal</keyword>
<gene>
    <name evidence="3" type="ORF">PAN31108_00950</name>
</gene>
<dbReference type="InterPro" id="IPR001480">
    <property type="entry name" value="Bulb-type_lectin_dom"/>
</dbReference>
<protein>
    <recommendedName>
        <fullName evidence="2">Bulb-type lectin domain-containing protein</fullName>
    </recommendedName>
</protein>
<reference evidence="3 4" key="1">
    <citation type="submission" date="2019-08" db="EMBL/GenBank/DDBJ databases">
        <authorList>
            <person name="Peeters C."/>
        </authorList>
    </citation>
    <scope>NUCLEOTIDE SEQUENCE [LARGE SCALE GENOMIC DNA]</scope>
    <source>
        <strain evidence="3 4">LMG 31108</strain>
    </source>
</reference>
<feature type="signal peptide" evidence="1">
    <location>
        <begin position="1"/>
        <end position="21"/>
    </location>
</feature>
<evidence type="ECO:0000313" key="3">
    <source>
        <dbReference type="EMBL" id="VVD77793.1"/>
    </source>
</evidence>
<dbReference type="Gene3D" id="2.90.10.10">
    <property type="entry name" value="Bulb-type lectin domain"/>
    <property type="match status" value="1"/>
</dbReference>
<proteinExistence type="predicted"/>
<name>A0A5E4SSH1_9BURK</name>